<accession>A0A554JA16</accession>
<dbReference type="AlphaFoldDB" id="A0A554JA16"/>
<evidence type="ECO:0000313" key="2">
    <source>
        <dbReference type="Proteomes" id="UP000319613"/>
    </source>
</evidence>
<name>A0A554JA16_9BACT</name>
<protein>
    <submittedName>
        <fullName evidence="1">Uncharacterized protein</fullName>
    </submittedName>
</protein>
<gene>
    <name evidence="1" type="ORF">G01um101477_592</name>
</gene>
<comment type="caution">
    <text evidence="1">The sequence shown here is derived from an EMBL/GenBank/DDBJ whole genome shotgun (WGS) entry which is preliminary data.</text>
</comment>
<sequence>MRRATPRSPKAPMHPHDIAASHAHTLCVRTMRAIARGKKRPSTVGVLQLYDLIVYFWCEDRKARKLPFLDVRVLDSPL</sequence>
<dbReference type="Proteomes" id="UP000319613">
    <property type="component" value="Unassembled WGS sequence"/>
</dbReference>
<reference evidence="1 2" key="1">
    <citation type="submission" date="2017-07" db="EMBL/GenBank/DDBJ databases">
        <title>Mechanisms for carbon and nitrogen cycling indicate functional differentiation within the Candidate Phyla Radiation.</title>
        <authorList>
            <person name="Danczak R.E."/>
            <person name="Johnston M.D."/>
            <person name="Kenah C."/>
            <person name="Slattery M."/>
            <person name="Wrighton K.C."/>
            <person name="Wilkins M.J."/>
        </authorList>
    </citation>
    <scope>NUCLEOTIDE SEQUENCE [LARGE SCALE GENOMIC DNA]</scope>
    <source>
        <strain evidence="1">Gr01-1014_77</strain>
    </source>
</reference>
<dbReference type="EMBL" id="VMFF01000064">
    <property type="protein sequence ID" value="TSC65164.1"/>
    <property type="molecule type" value="Genomic_DNA"/>
</dbReference>
<proteinExistence type="predicted"/>
<organism evidence="1 2">
    <name type="scientific">Candidatus Doudnabacteria bacterium Gr01-1014_77</name>
    <dbReference type="NCBI Taxonomy" id="2017133"/>
    <lineage>
        <taxon>Bacteria</taxon>
        <taxon>Candidatus Doudnaibacteriota</taxon>
    </lineage>
</organism>
<evidence type="ECO:0000313" key="1">
    <source>
        <dbReference type="EMBL" id="TSC65164.1"/>
    </source>
</evidence>